<keyword evidence="2 5" id="KW-0812">Transmembrane</keyword>
<evidence type="ECO:0000256" key="2">
    <source>
        <dbReference type="ARBA" id="ARBA00022692"/>
    </source>
</evidence>
<gene>
    <name evidence="5 8" type="primary">nuoN</name>
    <name evidence="8" type="ORF">FNB15_17690</name>
</gene>
<feature type="domain" description="NADH:quinone oxidoreductase/Mrp antiporter transmembrane" evidence="7">
    <location>
        <begin position="123"/>
        <end position="415"/>
    </location>
</feature>
<dbReference type="EMBL" id="CP041636">
    <property type="protein sequence ID" value="QDO98990.1"/>
    <property type="molecule type" value="Genomic_DNA"/>
</dbReference>
<sequence length="478" mass="50862">MVTLPALAPAYPELWLALSAMALLMFGVFRGDGSTRMVSWLAVLVLLIAVALVAMQPAGSVLTFGGLFVSDGFGRFAKVLILLGSAFSIILSLGYNRYERMERFEYPVLILLASTGMMMMVSANDLIALYLGLELQSLSLYVLAAFKRDSGRATEAGLKYFVLGALSSGMLLYGASMIYGFAGSTSFTQIAVALGGQASIGLVVGIVFLSAGLAFKVSAVPFHMWTPDVYEGAPTPVTAFFAVAPKIAAMALFVRAILTPFGEVAHEWQQIIIVVSTLSMLLGAFAAIAQTNIKRLMAYSSIGHVGYALIGLAAGTEEGVRGILIYLAIYLAMNVGTFACILCMRQKDQMVEGVSDLAGLAKTHPGMALLLAGFMFSLAGVPPLAGFFGKFYIFMSAINAGLYTLAVIGVLSSVVGAYYYLRIVKIMYFDEASEPLAKPVRGELGAVMTVTGLFTMLFFIWPAPLLSMAATAARSLFP</sequence>
<feature type="transmembrane region" description="Helical" evidence="5">
    <location>
        <begin position="104"/>
        <end position="121"/>
    </location>
</feature>
<comment type="subunit">
    <text evidence="5">NDH-1 is composed of 14 different subunits. Subunits NuoA, H, J, K, L, M, N constitute the membrane sector of the complex.</text>
</comment>
<dbReference type="GO" id="GO:0048038">
    <property type="term" value="F:quinone binding"/>
    <property type="evidence" value="ECO:0007669"/>
    <property type="project" value="UniProtKB-KW"/>
</dbReference>
<keyword evidence="9" id="KW-1185">Reference proteome</keyword>
<dbReference type="GO" id="GO:0042773">
    <property type="term" value="P:ATP synthesis coupled electron transport"/>
    <property type="evidence" value="ECO:0007669"/>
    <property type="project" value="InterPro"/>
</dbReference>
<evidence type="ECO:0000256" key="3">
    <source>
        <dbReference type="ARBA" id="ARBA00022989"/>
    </source>
</evidence>
<dbReference type="GO" id="GO:0012505">
    <property type="term" value="C:endomembrane system"/>
    <property type="evidence" value="ECO:0007669"/>
    <property type="project" value="UniProtKB-SubCell"/>
</dbReference>
<evidence type="ECO:0000256" key="1">
    <source>
        <dbReference type="ARBA" id="ARBA00004127"/>
    </source>
</evidence>
<dbReference type="Pfam" id="PF00361">
    <property type="entry name" value="Proton_antipo_M"/>
    <property type="match status" value="1"/>
</dbReference>
<dbReference type="PANTHER" id="PTHR22773">
    <property type="entry name" value="NADH DEHYDROGENASE"/>
    <property type="match status" value="1"/>
</dbReference>
<feature type="transmembrane region" description="Helical" evidence="5">
    <location>
        <begin position="158"/>
        <end position="182"/>
    </location>
</feature>
<feature type="transmembrane region" description="Helical" evidence="5">
    <location>
        <begin position="365"/>
        <end position="385"/>
    </location>
</feature>
<keyword evidence="5" id="KW-0830">Ubiquinone</keyword>
<feature type="transmembrane region" description="Helical" evidence="5">
    <location>
        <begin position="391"/>
        <end position="421"/>
    </location>
</feature>
<feature type="transmembrane region" description="Helical" evidence="5">
    <location>
        <begin position="76"/>
        <end position="95"/>
    </location>
</feature>
<dbReference type="GO" id="GO:0005886">
    <property type="term" value="C:plasma membrane"/>
    <property type="evidence" value="ECO:0007669"/>
    <property type="project" value="UniProtKB-SubCell"/>
</dbReference>
<dbReference type="InterPro" id="IPR010096">
    <property type="entry name" value="NADH-Q_OxRdtase_suN/2"/>
</dbReference>
<dbReference type="NCBIfam" id="TIGR01770">
    <property type="entry name" value="NDH_I_N"/>
    <property type="match status" value="1"/>
</dbReference>
<dbReference type="GO" id="GO:0050136">
    <property type="term" value="F:NADH dehydrogenase (quinone) (non-electrogenic) activity"/>
    <property type="evidence" value="ECO:0007669"/>
    <property type="project" value="UniProtKB-UniRule"/>
</dbReference>
<dbReference type="EC" id="7.1.1.-" evidence="5"/>
<keyword evidence="4 5" id="KW-0472">Membrane</keyword>
<keyword evidence="5" id="KW-1003">Cell membrane</keyword>
<reference evidence="8 9" key="1">
    <citation type="submission" date="2019-07" db="EMBL/GenBank/DDBJ databases">
        <title>Genome sequencing for Ferrovibrio sp. K5.</title>
        <authorList>
            <person name="Park S.-J."/>
        </authorList>
    </citation>
    <scope>NUCLEOTIDE SEQUENCE [LARGE SCALE GENOMIC DNA]</scope>
    <source>
        <strain evidence="8 9">K5</strain>
    </source>
</reference>
<feature type="transmembrane region" description="Helical" evidence="5">
    <location>
        <begin position="38"/>
        <end position="56"/>
    </location>
</feature>
<keyword evidence="5" id="KW-0874">Quinone</keyword>
<dbReference type="InterPro" id="IPR001750">
    <property type="entry name" value="ND/Mrp_TM"/>
</dbReference>
<feature type="transmembrane region" description="Helical" evidence="5">
    <location>
        <begin position="322"/>
        <end position="344"/>
    </location>
</feature>
<keyword evidence="5" id="KW-0813">Transport</keyword>
<evidence type="ECO:0000313" key="9">
    <source>
        <dbReference type="Proteomes" id="UP000317496"/>
    </source>
</evidence>
<accession>A0A516H5N6</accession>
<feature type="transmembrane region" description="Helical" evidence="5">
    <location>
        <begin position="442"/>
        <end position="461"/>
    </location>
</feature>
<feature type="transmembrane region" description="Helical" evidence="5">
    <location>
        <begin position="236"/>
        <end position="258"/>
    </location>
</feature>
<dbReference type="AlphaFoldDB" id="A0A516H5N6"/>
<comment type="similarity">
    <text evidence="5">Belongs to the complex I subunit 2 family.</text>
</comment>
<feature type="transmembrane region" description="Helical" evidence="5">
    <location>
        <begin position="194"/>
        <end position="215"/>
    </location>
</feature>
<protein>
    <recommendedName>
        <fullName evidence="5">NADH-quinone oxidoreductase subunit N</fullName>
        <ecNumber evidence="5">7.1.1.-</ecNumber>
    </recommendedName>
    <alternativeName>
        <fullName evidence="5">NADH dehydrogenase I subunit N</fullName>
    </alternativeName>
    <alternativeName>
        <fullName evidence="5">NDH-1 subunit N</fullName>
    </alternativeName>
</protein>
<dbReference type="NCBIfam" id="NF004440">
    <property type="entry name" value="PRK05777.1-3"/>
    <property type="match status" value="1"/>
</dbReference>
<dbReference type="GO" id="GO:0008137">
    <property type="term" value="F:NADH dehydrogenase (ubiquinone) activity"/>
    <property type="evidence" value="ECO:0007669"/>
    <property type="project" value="InterPro"/>
</dbReference>
<evidence type="ECO:0000259" key="7">
    <source>
        <dbReference type="Pfam" id="PF00361"/>
    </source>
</evidence>
<dbReference type="HAMAP" id="MF_00445">
    <property type="entry name" value="NDH1_NuoN_1"/>
    <property type="match status" value="1"/>
</dbReference>
<keyword evidence="5" id="KW-1278">Translocase</keyword>
<comment type="subcellular location">
    <subcellularLocation>
        <location evidence="5">Cell membrane</location>
        <topology evidence="5">Multi-pass membrane protein</topology>
    </subcellularLocation>
    <subcellularLocation>
        <location evidence="1">Endomembrane system</location>
        <topology evidence="1">Multi-pass membrane protein</topology>
    </subcellularLocation>
    <subcellularLocation>
        <location evidence="6">Membrane</location>
        <topology evidence="6">Multi-pass membrane protein</topology>
    </subcellularLocation>
</comment>
<feature type="transmembrane region" description="Helical" evidence="5">
    <location>
        <begin position="14"/>
        <end position="31"/>
    </location>
</feature>
<evidence type="ECO:0000313" key="8">
    <source>
        <dbReference type="EMBL" id="QDO98990.1"/>
    </source>
</evidence>
<comment type="function">
    <text evidence="5">NDH-1 shuttles electrons from NADH, via FMN and iron-sulfur (Fe-S) centers, to quinones in the respiratory chain. The immediate electron acceptor for the enzyme in this species is believed to be ubiquinone. Couples the redox reaction to proton translocation (for every two electrons transferred, four hydrogen ions are translocated across the cytoplasmic membrane), and thus conserves the redox energy in a proton gradient.</text>
</comment>
<feature type="transmembrane region" description="Helical" evidence="5">
    <location>
        <begin position="270"/>
        <end position="289"/>
    </location>
</feature>
<dbReference type="KEGG" id="fer:FNB15_17690"/>
<proteinExistence type="inferred from homology"/>
<evidence type="ECO:0000256" key="6">
    <source>
        <dbReference type="RuleBase" id="RU000320"/>
    </source>
</evidence>
<dbReference type="Proteomes" id="UP000317496">
    <property type="component" value="Chromosome"/>
</dbReference>
<name>A0A516H5N6_9PROT</name>
<dbReference type="OrthoDB" id="9811718at2"/>
<comment type="catalytic activity">
    <reaction evidence="5">
        <text>a quinone + NADH + 5 H(+)(in) = a quinol + NAD(+) + 4 H(+)(out)</text>
        <dbReference type="Rhea" id="RHEA:57888"/>
        <dbReference type="ChEBI" id="CHEBI:15378"/>
        <dbReference type="ChEBI" id="CHEBI:24646"/>
        <dbReference type="ChEBI" id="CHEBI:57540"/>
        <dbReference type="ChEBI" id="CHEBI:57945"/>
        <dbReference type="ChEBI" id="CHEBI:132124"/>
    </reaction>
</comment>
<evidence type="ECO:0000256" key="4">
    <source>
        <dbReference type="ARBA" id="ARBA00023136"/>
    </source>
</evidence>
<keyword evidence="8" id="KW-0560">Oxidoreductase</keyword>
<evidence type="ECO:0000256" key="5">
    <source>
        <dbReference type="HAMAP-Rule" id="MF_00445"/>
    </source>
</evidence>
<organism evidence="8 9">
    <name type="scientific">Ferrovibrio terrae</name>
    <dbReference type="NCBI Taxonomy" id="2594003"/>
    <lineage>
        <taxon>Bacteria</taxon>
        <taxon>Pseudomonadati</taxon>
        <taxon>Pseudomonadota</taxon>
        <taxon>Alphaproteobacteria</taxon>
        <taxon>Rhodospirillales</taxon>
        <taxon>Rhodospirillaceae</taxon>
        <taxon>Ferrovibrio</taxon>
    </lineage>
</organism>
<keyword evidence="5" id="KW-0520">NAD</keyword>
<keyword evidence="3 5" id="KW-1133">Transmembrane helix</keyword>